<keyword evidence="5 7" id="KW-0460">Magnesium</keyword>
<evidence type="ECO:0000256" key="2">
    <source>
        <dbReference type="ARBA" id="ARBA00022695"/>
    </source>
</evidence>
<evidence type="ECO:0000256" key="4">
    <source>
        <dbReference type="ARBA" id="ARBA00022801"/>
    </source>
</evidence>
<dbReference type="InterPro" id="IPR006674">
    <property type="entry name" value="HD_domain"/>
</dbReference>
<dbReference type="HAMAP" id="MF_00277">
    <property type="entry name" value="PII_uridylyl_transf"/>
    <property type="match status" value="1"/>
</dbReference>
<evidence type="ECO:0000313" key="11">
    <source>
        <dbReference type="Proteomes" id="UP000544110"/>
    </source>
</evidence>
<dbReference type="InterPro" id="IPR010043">
    <property type="entry name" value="UTase/UR"/>
</dbReference>
<dbReference type="EC" id="2.7.7.59" evidence="7"/>
<proteinExistence type="inferred from homology"/>
<dbReference type="InterPro" id="IPR002912">
    <property type="entry name" value="ACT_dom"/>
</dbReference>
<comment type="activity regulation">
    <text evidence="7">Uridylyltransferase (UTase) activity is inhibited by glutamine, while glutamine activates uridylyl-removing (UR) activity.</text>
</comment>
<dbReference type="GO" id="GO:0008773">
    <property type="term" value="F:[protein-PII] uridylyltransferase activity"/>
    <property type="evidence" value="ECO:0007669"/>
    <property type="project" value="UniProtKB-UniRule"/>
</dbReference>
<feature type="region of interest" description="Uridylyltransferase" evidence="7">
    <location>
        <begin position="1"/>
        <end position="277"/>
    </location>
</feature>
<dbReference type="SMART" id="SM00471">
    <property type="entry name" value="HDc"/>
    <property type="match status" value="1"/>
</dbReference>
<keyword evidence="1 7" id="KW-0808">Transferase</keyword>
<dbReference type="SUPFAM" id="SSF109604">
    <property type="entry name" value="HD-domain/PDEase-like"/>
    <property type="match status" value="1"/>
</dbReference>
<dbReference type="GO" id="GO:0008081">
    <property type="term" value="F:phosphoric diester hydrolase activity"/>
    <property type="evidence" value="ECO:0007669"/>
    <property type="project" value="UniProtKB-UniRule"/>
</dbReference>
<dbReference type="InterPro" id="IPR043519">
    <property type="entry name" value="NT_sf"/>
</dbReference>
<comment type="caution">
    <text evidence="10">The sequence shown here is derived from an EMBL/GenBank/DDBJ whole genome shotgun (WGS) entry which is preliminary data.</text>
</comment>
<keyword evidence="4 7" id="KW-0378">Hydrolase</keyword>
<evidence type="ECO:0000256" key="7">
    <source>
        <dbReference type="HAMAP-Rule" id="MF_00277"/>
    </source>
</evidence>
<dbReference type="Pfam" id="PF01966">
    <property type="entry name" value="HD"/>
    <property type="match status" value="1"/>
</dbReference>
<dbReference type="InterPro" id="IPR013546">
    <property type="entry name" value="PII_UdlTrfase/GS_AdlTrfase"/>
</dbReference>
<dbReference type="RefSeq" id="WP_179518661.1">
    <property type="nucleotide sequence ID" value="NZ_JACCAC010000001.1"/>
</dbReference>
<dbReference type="NCBIfam" id="NF002895">
    <property type="entry name" value="PRK03381.1"/>
    <property type="match status" value="1"/>
</dbReference>
<dbReference type="PROSITE" id="PS51671">
    <property type="entry name" value="ACT"/>
    <property type="match status" value="1"/>
</dbReference>
<evidence type="ECO:0000256" key="3">
    <source>
        <dbReference type="ARBA" id="ARBA00022737"/>
    </source>
</evidence>
<dbReference type="Proteomes" id="UP000544110">
    <property type="component" value="Unassembled WGS sequence"/>
</dbReference>
<evidence type="ECO:0000313" key="10">
    <source>
        <dbReference type="EMBL" id="NYG56401.1"/>
    </source>
</evidence>
<gene>
    <name evidence="7" type="primary">glnD</name>
    <name evidence="10" type="ORF">BJ989_002705</name>
</gene>
<accession>A0A7Y9RW14</accession>
<evidence type="ECO:0000256" key="6">
    <source>
        <dbReference type="ARBA" id="ARBA00023268"/>
    </source>
</evidence>
<dbReference type="Pfam" id="PF08335">
    <property type="entry name" value="GlnD_UR_UTase"/>
    <property type="match status" value="1"/>
</dbReference>
<dbReference type="EC" id="3.1.4.-" evidence="7"/>
<dbReference type="Gene3D" id="1.10.3090.10">
    <property type="entry name" value="cca-adding enzyme, domain 2"/>
    <property type="match status" value="1"/>
</dbReference>
<dbReference type="PANTHER" id="PTHR47320">
    <property type="entry name" value="BIFUNCTIONAL URIDYLYLTRANSFERASE/URIDYLYL-REMOVING ENZYME"/>
    <property type="match status" value="1"/>
</dbReference>
<comment type="similarity">
    <text evidence="7">Belongs to the GlnD family.</text>
</comment>
<dbReference type="CDD" id="cd00077">
    <property type="entry name" value="HDc"/>
    <property type="match status" value="1"/>
</dbReference>
<keyword evidence="6 7" id="KW-0511">Multifunctional enzyme</keyword>
<dbReference type="PANTHER" id="PTHR47320:SF1">
    <property type="entry name" value="BIFUNCTIONAL URIDYLYLTRANSFERASE_URIDYLYL-REMOVING ENZYME"/>
    <property type="match status" value="1"/>
</dbReference>
<sequence length="749" mass="80079">MTAAERTARTEAADATCRAAYDGCGGPASGVALVALGGYGRGELAPHSDLDLLLVHDDGVDPGMSAAEVWYPLWDGGHRLDHAVRSVGETVTAASADLRVVLGLLDVRHVAGDPGLTLRLRTTLLAQWRREARERIPQLRPLVRRRHELAGELAHASVPDLKESEGGLRDATVLQALVATWLVDVPHADLERSRQALLDVRDVVQQQAGRAVDRVGPEAWRDLADGLGLRDARAAQVHVREHGRRVTHLSRLTWRRASELVERRSSLRGARRPALVPVAPGVALSRGEVVLDARARPASDPLLLLRAAAEAAERDVVLSPTTTARLVREAPPLPEPWSEEARRLLVRLLAAGRGLLEVWETLEETGALARLLPEWEGIRLLPHASPIHRFTVDRHVVETCVEVASLIRTVARPDVLLVAALLHDVGKAEVGDHSVVGEPVARRVATRLGFDPAAVDQVALLVRHHLLLAETATTRDLDDPATTALVADRVGDPETLALLLALTEADARAASAPAWSSWRAGLVRRLAARTRAHLEARAAGVATPVAVADDVAVPDEVVRDPREVWVGVEPHEDRARVTVVSGDRIGLLADAAAALALQRCSVLAARAWSHDGVATSVWEVRDDGLVPAVLRERVLAVAEGRVDPAARLRRPSGDPALAPSVQVRPEASQTSTVLEVRAADRPGVVWSVCRTLADLGVGVRSAHVVTLGPQAVDVFYLAGPAGGPLAPEDADAIAEAVRAALSEEPSGTR</sequence>
<name>A0A7Y9RW14_9ACTN</name>
<evidence type="ECO:0000256" key="1">
    <source>
        <dbReference type="ARBA" id="ARBA00022679"/>
    </source>
</evidence>
<comment type="catalytic activity">
    <reaction evidence="7">
        <text>[protein-PII]-L-tyrosine + UTP = [protein-PII]-uridylyl-L-tyrosine + diphosphate</text>
        <dbReference type="Rhea" id="RHEA:13673"/>
        <dbReference type="Rhea" id="RHEA-COMP:12147"/>
        <dbReference type="Rhea" id="RHEA-COMP:12148"/>
        <dbReference type="ChEBI" id="CHEBI:33019"/>
        <dbReference type="ChEBI" id="CHEBI:46398"/>
        <dbReference type="ChEBI" id="CHEBI:46858"/>
        <dbReference type="ChEBI" id="CHEBI:90602"/>
        <dbReference type="EC" id="2.7.7.59"/>
    </reaction>
</comment>
<comment type="cofactor">
    <cofactor evidence="7">
        <name>Mg(2+)</name>
        <dbReference type="ChEBI" id="CHEBI:18420"/>
    </cofactor>
</comment>
<dbReference type="Gene3D" id="3.30.460.10">
    <property type="entry name" value="Beta Polymerase, domain 2"/>
    <property type="match status" value="1"/>
</dbReference>
<dbReference type="SUPFAM" id="SSF55021">
    <property type="entry name" value="ACT-like"/>
    <property type="match status" value="2"/>
</dbReference>
<dbReference type="SUPFAM" id="SSF81301">
    <property type="entry name" value="Nucleotidyltransferase"/>
    <property type="match status" value="1"/>
</dbReference>
<reference evidence="10 11" key="1">
    <citation type="submission" date="2020-07" db="EMBL/GenBank/DDBJ databases">
        <title>Sequencing the genomes of 1000 actinobacteria strains.</title>
        <authorList>
            <person name="Klenk H.-P."/>
        </authorList>
    </citation>
    <scope>NUCLEOTIDE SEQUENCE [LARGE SCALE GENOMIC DNA]</scope>
    <source>
        <strain evidence="10 11">DSM 24552</strain>
    </source>
</reference>
<comment type="function">
    <text evidence="7">Modifies, by uridylylation and deuridylylation, the PII regulatory proteins (GlnB and homologs), in response to the nitrogen status of the cell that GlnD senses through the glutamine level. Under low glutamine levels, catalyzes the conversion of the PII proteins and UTP to PII-UMP and PPi, while under higher glutamine levels, GlnD hydrolyzes PII-UMP to PII and UMP (deuridylylation). Thus, controls uridylylation state and activity of the PII proteins, and plays an important role in the regulation of nitrogen metabolism.</text>
</comment>
<comment type="caution">
    <text evidence="7">Lacks conserved residue(s) required for the propagation of feature annotation.</text>
</comment>
<dbReference type="Gene3D" id="3.30.70.260">
    <property type="match status" value="1"/>
</dbReference>
<comment type="domain">
    <text evidence="7">Has four distinct domains: an N-terminal nucleotidyltransferase (NT) domain responsible for UTase activity, a central HD domain that encodes UR activity, and two C-terminal ACT domains that seem to have a role in glutamine sensing.</text>
</comment>
<evidence type="ECO:0000256" key="5">
    <source>
        <dbReference type="ARBA" id="ARBA00022842"/>
    </source>
</evidence>
<feature type="domain" description="ACT" evidence="8">
    <location>
        <begin position="673"/>
        <end position="749"/>
    </location>
</feature>
<dbReference type="PROSITE" id="PS51831">
    <property type="entry name" value="HD"/>
    <property type="match status" value="1"/>
</dbReference>
<dbReference type="InterPro" id="IPR045865">
    <property type="entry name" value="ACT-like_dom_sf"/>
</dbReference>
<keyword evidence="11" id="KW-1185">Reference proteome</keyword>
<dbReference type="CDD" id="cd04899">
    <property type="entry name" value="ACT_ACR-UUR-like_2"/>
    <property type="match status" value="1"/>
</dbReference>
<feature type="domain" description="HD" evidence="9">
    <location>
        <begin position="396"/>
        <end position="499"/>
    </location>
</feature>
<dbReference type="InterPro" id="IPR003607">
    <property type="entry name" value="HD/PDEase_dom"/>
</dbReference>
<evidence type="ECO:0000259" key="9">
    <source>
        <dbReference type="PROSITE" id="PS51831"/>
    </source>
</evidence>
<organism evidence="10 11">
    <name type="scientific">Nocardioides perillae</name>
    <dbReference type="NCBI Taxonomy" id="1119534"/>
    <lineage>
        <taxon>Bacteria</taxon>
        <taxon>Bacillati</taxon>
        <taxon>Actinomycetota</taxon>
        <taxon>Actinomycetes</taxon>
        <taxon>Propionibacteriales</taxon>
        <taxon>Nocardioidaceae</taxon>
        <taxon>Nocardioides</taxon>
    </lineage>
</organism>
<keyword evidence="2 7" id="KW-0548">Nucleotidyltransferase</keyword>
<keyword evidence="3" id="KW-0677">Repeat</keyword>
<evidence type="ECO:0000259" key="8">
    <source>
        <dbReference type="PROSITE" id="PS51671"/>
    </source>
</evidence>
<comment type="catalytic activity">
    <reaction evidence="7">
        <text>[protein-PII]-uridylyl-L-tyrosine + H2O = [protein-PII]-L-tyrosine + UMP + H(+)</text>
        <dbReference type="Rhea" id="RHEA:48600"/>
        <dbReference type="Rhea" id="RHEA-COMP:12147"/>
        <dbReference type="Rhea" id="RHEA-COMP:12148"/>
        <dbReference type="ChEBI" id="CHEBI:15377"/>
        <dbReference type="ChEBI" id="CHEBI:15378"/>
        <dbReference type="ChEBI" id="CHEBI:46858"/>
        <dbReference type="ChEBI" id="CHEBI:57865"/>
        <dbReference type="ChEBI" id="CHEBI:90602"/>
    </reaction>
</comment>
<dbReference type="AlphaFoldDB" id="A0A7Y9RW14"/>
<protein>
    <recommendedName>
        <fullName evidence="7">Bifunctional uridylyltransferase/uridylyl-removing enzyme</fullName>
        <shortName evidence="7">UTase/UR</shortName>
    </recommendedName>
    <alternativeName>
        <fullName evidence="7">Bifunctional [protein-PII] modification enzyme</fullName>
    </alternativeName>
    <alternativeName>
        <fullName evidence="7">Bifunctional nitrogen sensor protein</fullName>
    </alternativeName>
    <domain>
        <recommendedName>
            <fullName evidence="7">[Protein-PII] uridylyltransferase</fullName>
            <shortName evidence="7">PII uridylyltransferase</shortName>
            <shortName evidence="7">UTase</shortName>
            <ecNumber evidence="7">2.7.7.59</ecNumber>
        </recommendedName>
    </domain>
    <domain>
        <recommendedName>
            <fullName evidence="7">[Protein-PII]-UMP uridylyl-removing enzyme</fullName>
            <shortName evidence="7">UR</shortName>
            <ecNumber evidence="7">3.1.4.-</ecNumber>
        </recommendedName>
    </domain>
</protein>
<dbReference type="GO" id="GO:0006808">
    <property type="term" value="P:regulation of nitrogen utilization"/>
    <property type="evidence" value="ECO:0007669"/>
    <property type="project" value="UniProtKB-UniRule"/>
</dbReference>
<dbReference type="EMBL" id="JACCAC010000001">
    <property type="protein sequence ID" value="NYG56401.1"/>
    <property type="molecule type" value="Genomic_DNA"/>
</dbReference>